<name>A0A453JNT4_AEGTS</name>
<reference evidence="1" key="3">
    <citation type="journal article" date="2017" name="Nature">
        <title>Genome sequence of the progenitor of the wheat D genome Aegilops tauschii.</title>
        <authorList>
            <person name="Luo M.C."/>
            <person name="Gu Y.Q."/>
            <person name="Puiu D."/>
            <person name="Wang H."/>
            <person name="Twardziok S.O."/>
            <person name="Deal K.R."/>
            <person name="Huo N."/>
            <person name="Zhu T."/>
            <person name="Wang L."/>
            <person name="Wang Y."/>
            <person name="McGuire P.E."/>
            <person name="Liu S."/>
            <person name="Long H."/>
            <person name="Ramasamy R.K."/>
            <person name="Rodriguez J.C."/>
            <person name="Van S.L."/>
            <person name="Yuan L."/>
            <person name="Wang Z."/>
            <person name="Xia Z."/>
            <person name="Xiao L."/>
            <person name="Anderson O.D."/>
            <person name="Ouyang S."/>
            <person name="Liang Y."/>
            <person name="Zimin A.V."/>
            <person name="Pertea G."/>
            <person name="Qi P."/>
            <person name="Bennetzen J.L."/>
            <person name="Dai X."/>
            <person name="Dawson M.W."/>
            <person name="Muller H.G."/>
            <person name="Kugler K."/>
            <person name="Rivarola-Duarte L."/>
            <person name="Spannagl M."/>
            <person name="Mayer K.F.X."/>
            <person name="Lu F.H."/>
            <person name="Bevan M.W."/>
            <person name="Leroy P."/>
            <person name="Li P."/>
            <person name="You F.M."/>
            <person name="Sun Q."/>
            <person name="Liu Z."/>
            <person name="Lyons E."/>
            <person name="Wicker T."/>
            <person name="Salzberg S.L."/>
            <person name="Devos K.M."/>
            <person name="Dvorak J."/>
        </authorList>
    </citation>
    <scope>NUCLEOTIDE SEQUENCE [LARGE SCALE GENOMIC DNA]</scope>
    <source>
        <strain evidence="1">cv. AL8/78</strain>
    </source>
</reference>
<protein>
    <submittedName>
        <fullName evidence="1">Uncharacterized protein</fullName>
    </submittedName>
</protein>
<dbReference type="EnsemblPlants" id="AET5Gv20137900.9">
    <property type="protein sequence ID" value="AET5Gv20137900.9"/>
    <property type="gene ID" value="AET5Gv20137900"/>
</dbReference>
<dbReference type="Gramene" id="AET5Gv20137900.9">
    <property type="protein sequence ID" value="AET5Gv20137900.9"/>
    <property type="gene ID" value="AET5Gv20137900"/>
</dbReference>
<evidence type="ECO:0000313" key="2">
    <source>
        <dbReference type="Proteomes" id="UP000015105"/>
    </source>
</evidence>
<reference evidence="1" key="5">
    <citation type="journal article" date="2021" name="G3 (Bethesda)">
        <title>Aegilops tauschii genome assembly Aet v5.0 features greater sequence contiguity and improved annotation.</title>
        <authorList>
            <person name="Wang L."/>
            <person name="Zhu T."/>
            <person name="Rodriguez J.C."/>
            <person name="Deal K.R."/>
            <person name="Dubcovsky J."/>
            <person name="McGuire P.E."/>
            <person name="Lux T."/>
            <person name="Spannagl M."/>
            <person name="Mayer K.F.X."/>
            <person name="Baldrich P."/>
            <person name="Meyers B.C."/>
            <person name="Huo N."/>
            <person name="Gu Y.Q."/>
            <person name="Zhou H."/>
            <person name="Devos K.M."/>
            <person name="Bennetzen J.L."/>
            <person name="Unver T."/>
            <person name="Budak H."/>
            <person name="Gulick P.J."/>
            <person name="Galiba G."/>
            <person name="Kalapos B."/>
            <person name="Nelson D.R."/>
            <person name="Li P."/>
            <person name="You F.M."/>
            <person name="Luo M.C."/>
            <person name="Dvorak J."/>
        </authorList>
    </citation>
    <scope>NUCLEOTIDE SEQUENCE [LARGE SCALE GENOMIC DNA]</scope>
    <source>
        <strain evidence="1">cv. AL8/78</strain>
    </source>
</reference>
<proteinExistence type="predicted"/>
<accession>A0A453JNT4</accession>
<reference evidence="2" key="2">
    <citation type="journal article" date="2017" name="Nat. Plants">
        <title>The Aegilops tauschii genome reveals multiple impacts of transposons.</title>
        <authorList>
            <person name="Zhao G."/>
            <person name="Zou C."/>
            <person name="Li K."/>
            <person name="Wang K."/>
            <person name="Li T."/>
            <person name="Gao L."/>
            <person name="Zhang X."/>
            <person name="Wang H."/>
            <person name="Yang Z."/>
            <person name="Liu X."/>
            <person name="Jiang W."/>
            <person name="Mao L."/>
            <person name="Kong X."/>
            <person name="Jiao Y."/>
            <person name="Jia J."/>
        </authorList>
    </citation>
    <scope>NUCLEOTIDE SEQUENCE [LARGE SCALE GENOMIC DNA]</scope>
    <source>
        <strain evidence="2">cv. AL8/78</strain>
    </source>
</reference>
<dbReference type="Proteomes" id="UP000015105">
    <property type="component" value="Chromosome 5D"/>
</dbReference>
<evidence type="ECO:0000313" key="1">
    <source>
        <dbReference type="EnsemblPlants" id="AET5Gv20137900.9"/>
    </source>
</evidence>
<reference evidence="1" key="4">
    <citation type="submission" date="2019-03" db="UniProtKB">
        <authorList>
            <consortium name="EnsemblPlants"/>
        </authorList>
    </citation>
    <scope>IDENTIFICATION</scope>
</reference>
<dbReference type="AlphaFoldDB" id="A0A453JNT4"/>
<organism evidence="1 2">
    <name type="scientific">Aegilops tauschii subsp. strangulata</name>
    <name type="common">Goatgrass</name>
    <dbReference type="NCBI Taxonomy" id="200361"/>
    <lineage>
        <taxon>Eukaryota</taxon>
        <taxon>Viridiplantae</taxon>
        <taxon>Streptophyta</taxon>
        <taxon>Embryophyta</taxon>
        <taxon>Tracheophyta</taxon>
        <taxon>Spermatophyta</taxon>
        <taxon>Magnoliopsida</taxon>
        <taxon>Liliopsida</taxon>
        <taxon>Poales</taxon>
        <taxon>Poaceae</taxon>
        <taxon>BOP clade</taxon>
        <taxon>Pooideae</taxon>
        <taxon>Triticodae</taxon>
        <taxon>Triticeae</taxon>
        <taxon>Triticinae</taxon>
        <taxon>Aegilops</taxon>
    </lineage>
</organism>
<sequence>GVETRVAVWRANSISAGIDNEKNGDLGYRSKFCGCCAALSETSLKGRCSVHGSSKFCEAHSGEEKGKGRNLKRDGRNRLLCNHGKPCTRNALAHCSVTLYTDTTNILWKKLP</sequence>
<reference evidence="2" key="1">
    <citation type="journal article" date="2014" name="Science">
        <title>Ancient hybridizations among the ancestral genomes of bread wheat.</title>
        <authorList>
            <consortium name="International Wheat Genome Sequencing Consortium,"/>
            <person name="Marcussen T."/>
            <person name="Sandve S.R."/>
            <person name="Heier L."/>
            <person name="Spannagl M."/>
            <person name="Pfeifer M."/>
            <person name="Jakobsen K.S."/>
            <person name="Wulff B.B."/>
            <person name="Steuernagel B."/>
            <person name="Mayer K.F."/>
            <person name="Olsen O.A."/>
        </authorList>
    </citation>
    <scope>NUCLEOTIDE SEQUENCE [LARGE SCALE GENOMIC DNA]</scope>
    <source>
        <strain evidence="2">cv. AL8/78</strain>
    </source>
</reference>
<keyword evidence="2" id="KW-1185">Reference proteome</keyword>